<comment type="subcellular location">
    <subcellularLocation>
        <location evidence="1">Membrane</location>
        <topology evidence="1">Multi-pass membrane protein</topology>
    </subcellularLocation>
</comment>
<feature type="region of interest" description="Disordered" evidence="6">
    <location>
        <begin position="1"/>
        <end position="20"/>
    </location>
</feature>
<keyword evidence="3 7" id="KW-0812">Transmembrane</keyword>
<gene>
    <name evidence="8" type="ORF">CPELLU_LOCUS7710</name>
</gene>
<sequence>MERETDLKNSNPLASSHNWTPTQRSNVATLCTHIVYERVWSNKDVDLEWKQQFLANVFQHLAVDDTKEYKHCTILSSNEEGPFPNIFIDQCLVNCCPIIFSPFESEILEMQLLYDQHDNNDNKINIDLLITTFEQPDIRQEIIYEILLVCLGLTRSEISNSSEGLNLKEKVNNLVSNRNNVDTQLTDSIVLVDKLVEYDARSRAVLFKHAQYLNVPITDVKLLERDLAQKLYFLQEQPIETGKISDDGDQNIQGFNDSASTSLISRDKKKKKWHWLATGVGVVVGATAIGLTGGLAAPFVAAGIGAITGAGIIATAASSVTLMTSLFGIAGGGLAGYKMHKRLQGLKEFSFTRIVHDNSIPLIPSLHVNIVISGYLLEDVNEVTTPWLPTFENVSDYSDTFALSFDTEILLSLGRSFRRFLAESAVKIAASEAIKRTVFATLASALMLPAALMKAGDLIDNPWALGVDRAHKAGLVLADVLTERVQGKRPTVLIGYSLGALVIWKCLRELVKRQQYGLIDSVVLIGAPISSTPVSKWEEISSVISRRFINVYATNDIVLALIYRMHSLDLNIAGLSPVNCSAVENFDITEYTTGHLGYREPEVLTNILKKIHLD</sequence>
<accession>A0A9N9GK92</accession>
<evidence type="ECO:0000256" key="3">
    <source>
        <dbReference type="ARBA" id="ARBA00022692"/>
    </source>
</evidence>
<feature type="compositionally biased region" description="Polar residues" evidence="6">
    <location>
        <begin position="8"/>
        <end position="20"/>
    </location>
</feature>
<dbReference type="Proteomes" id="UP000789759">
    <property type="component" value="Unassembled WGS sequence"/>
</dbReference>
<evidence type="ECO:0000256" key="2">
    <source>
        <dbReference type="ARBA" id="ARBA00009824"/>
    </source>
</evidence>
<evidence type="ECO:0000256" key="6">
    <source>
        <dbReference type="SAM" id="MobiDB-lite"/>
    </source>
</evidence>
<keyword evidence="4 7" id="KW-1133">Transmembrane helix</keyword>
<dbReference type="InterPro" id="IPR007941">
    <property type="entry name" value="DUF726"/>
</dbReference>
<dbReference type="AlphaFoldDB" id="A0A9N9GK92"/>
<organism evidence="8 9">
    <name type="scientific">Cetraspora pellucida</name>
    <dbReference type="NCBI Taxonomy" id="1433469"/>
    <lineage>
        <taxon>Eukaryota</taxon>
        <taxon>Fungi</taxon>
        <taxon>Fungi incertae sedis</taxon>
        <taxon>Mucoromycota</taxon>
        <taxon>Glomeromycotina</taxon>
        <taxon>Glomeromycetes</taxon>
        <taxon>Diversisporales</taxon>
        <taxon>Gigasporaceae</taxon>
        <taxon>Cetraspora</taxon>
    </lineage>
</organism>
<protein>
    <submittedName>
        <fullName evidence="8">7673_t:CDS:1</fullName>
    </submittedName>
</protein>
<dbReference type="SUPFAM" id="SSF53474">
    <property type="entry name" value="alpha/beta-Hydrolases"/>
    <property type="match status" value="1"/>
</dbReference>
<dbReference type="Gene3D" id="3.40.50.1820">
    <property type="entry name" value="alpha/beta hydrolase"/>
    <property type="match status" value="1"/>
</dbReference>
<dbReference type="InterPro" id="IPR029058">
    <property type="entry name" value="AB_hydrolase_fold"/>
</dbReference>
<proteinExistence type="inferred from homology"/>
<keyword evidence="9" id="KW-1185">Reference proteome</keyword>
<dbReference type="GO" id="GO:0016020">
    <property type="term" value="C:membrane"/>
    <property type="evidence" value="ECO:0007669"/>
    <property type="project" value="UniProtKB-SubCell"/>
</dbReference>
<name>A0A9N9GK92_9GLOM</name>
<dbReference type="EMBL" id="CAJVQA010005262">
    <property type="protein sequence ID" value="CAG8616606.1"/>
    <property type="molecule type" value="Genomic_DNA"/>
</dbReference>
<keyword evidence="5 7" id="KW-0472">Membrane</keyword>
<dbReference type="Pfam" id="PF05277">
    <property type="entry name" value="DUF726"/>
    <property type="match status" value="1"/>
</dbReference>
<evidence type="ECO:0000313" key="8">
    <source>
        <dbReference type="EMBL" id="CAG8616606.1"/>
    </source>
</evidence>
<reference evidence="8" key="1">
    <citation type="submission" date="2021-06" db="EMBL/GenBank/DDBJ databases">
        <authorList>
            <person name="Kallberg Y."/>
            <person name="Tangrot J."/>
            <person name="Rosling A."/>
        </authorList>
    </citation>
    <scope>NUCLEOTIDE SEQUENCE</scope>
    <source>
        <strain evidence="8">FL966</strain>
    </source>
</reference>
<comment type="similarity">
    <text evidence="2">Belongs to the TMCO4 family.</text>
</comment>
<dbReference type="PANTHER" id="PTHR17920">
    <property type="entry name" value="TRANSMEMBRANE AND COILED-COIL DOMAIN-CONTAINING PROTEIN 4 TMCO4"/>
    <property type="match status" value="1"/>
</dbReference>
<evidence type="ECO:0000256" key="7">
    <source>
        <dbReference type="SAM" id="Phobius"/>
    </source>
</evidence>
<feature type="transmembrane region" description="Helical" evidence="7">
    <location>
        <begin position="275"/>
        <end position="300"/>
    </location>
</feature>
<dbReference type="OrthoDB" id="277931at2759"/>
<evidence type="ECO:0000256" key="5">
    <source>
        <dbReference type="ARBA" id="ARBA00023136"/>
    </source>
</evidence>
<feature type="transmembrane region" description="Helical" evidence="7">
    <location>
        <begin position="312"/>
        <end position="337"/>
    </location>
</feature>
<evidence type="ECO:0000313" key="9">
    <source>
        <dbReference type="Proteomes" id="UP000789759"/>
    </source>
</evidence>
<dbReference type="PANTHER" id="PTHR17920:SF23">
    <property type="entry name" value="DUF726-DOMAIN-CONTAINING PROTEIN"/>
    <property type="match status" value="1"/>
</dbReference>
<evidence type="ECO:0000256" key="1">
    <source>
        <dbReference type="ARBA" id="ARBA00004141"/>
    </source>
</evidence>
<comment type="caution">
    <text evidence="8">The sequence shown here is derived from an EMBL/GenBank/DDBJ whole genome shotgun (WGS) entry which is preliminary data.</text>
</comment>
<evidence type="ECO:0000256" key="4">
    <source>
        <dbReference type="ARBA" id="ARBA00022989"/>
    </source>
</evidence>